<dbReference type="GO" id="GO:0006979">
    <property type="term" value="P:response to oxidative stress"/>
    <property type="evidence" value="ECO:0007669"/>
    <property type="project" value="InterPro"/>
</dbReference>
<evidence type="ECO:0000256" key="2">
    <source>
        <dbReference type="ARBA" id="ARBA00022559"/>
    </source>
</evidence>
<dbReference type="GO" id="GO:0004601">
    <property type="term" value="F:peroxidase activity"/>
    <property type="evidence" value="ECO:0007669"/>
    <property type="project" value="UniProtKB-KW"/>
</dbReference>
<dbReference type="EMBL" id="UINC01012942">
    <property type="protein sequence ID" value="SVA56221.1"/>
    <property type="molecule type" value="Genomic_DNA"/>
</dbReference>
<dbReference type="PROSITE" id="PS51352">
    <property type="entry name" value="THIOREDOXIN_2"/>
    <property type="match status" value="1"/>
</dbReference>
<protein>
    <recommendedName>
        <fullName evidence="4">Thioredoxin domain-containing protein</fullName>
    </recommendedName>
</protein>
<keyword evidence="3" id="KW-0560">Oxidoreductase</keyword>
<keyword evidence="2" id="KW-0575">Peroxidase</keyword>
<dbReference type="InterPro" id="IPR013766">
    <property type="entry name" value="Thioredoxin_domain"/>
</dbReference>
<name>A0A381WVB5_9ZZZZ</name>
<evidence type="ECO:0000256" key="1">
    <source>
        <dbReference type="ARBA" id="ARBA00006926"/>
    </source>
</evidence>
<dbReference type="InterPro" id="IPR000889">
    <property type="entry name" value="Glutathione_peroxidase"/>
</dbReference>
<accession>A0A381WVB5</accession>
<dbReference type="AlphaFoldDB" id="A0A381WVB5"/>
<reference evidence="5" key="1">
    <citation type="submission" date="2018-05" db="EMBL/GenBank/DDBJ databases">
        <authorList>
            <person name="Lanie J.A."/>
            <person name="Ng W.-L."/>
            <person name="Kazmierczak K.M."/>
            <person name="Andrzejewski T.M."/>
            <person name="Davidsen T.M."/>
            <person name="Wayne K.J."/>
            <person name="Tettelin H."/>
            <person name="Glass J.I."/>
            <person name="Rusch D."/>
            <person name="Podicherti R."/>
            <person name="Tsui H.-C.T."/>
            <person name="Winkler M.E."/>
        </authorList>
    </citation>
    <scope>NUCLEOTIDE SEQUENCE</scope>
</reference>
<dbReference type="InterPro" id="IPR036249">
    <property type="entry name" value="Thioredoxin-like_sf"/>
</dbReference>
<proteinExistence type="inferred from homology"/>
<dbReference type="InterPro" id="IPR050553">
    <property type="entry name" value="Thioredoxin_ResA/DsbE_sf"/>
</dbReference>
<comment type="similarity">
    <text evidence="1">Belongs to the glutathione peroxidase family.</text>
</comment>
<feature type="domain" description="Thioredoxin" evidence="4">
    <location>
        <begin position="30"/>
        <end position="173"/>
    </location>
</feature>
<evidence type="ECO:0000259" key="4">
    <source>
        <dbReference type="PROSITE" id="PS51352"/>
    </source>
</evidence>
<dbReference type="InterPro" id="IPR017937">
    <property type="entry name" value="Thioredoxin_CS"/>
</dbReference>
<dbReference type="Gene3D" id="3.40.30.10">
    <property type="entry name" value="Glutaredoxin"/>
    <property type="match status" value="1"/>
</dbReference>
<evidence type="ECO:0000313" key="5">
    <source>
        <dbReference type="EMBL" id="SVA56221.1"/>
    </source>
</evidence>
<dbReference type="PANTHER" id="PTHR42852:SF17">
    <property type="entry name" value="THIOREDOXIN-LIKE PROTEIN HI_1115"/>
    <property type="match status" value="1"/>
</dbReference>
<sequence length="173" mass="19906">MSKFWLPDFFTALTVTLVITITCSHVVAKEETKHTASNFTLKNLDGKEVSLSQFRGKYLLINFWATWCGPCKIEMPSLEKLYRRFKSDNFDMLGISNDMFGDRVVRPYIKAKNITFPMLLDQRMIVSRQYGIVSLPTTILIDPQGIIIGILQGAENWSDPETLLYFENLLKKN</sequence>
<dbReference type="PANTHER" id="PTHR42852">
    <property type="entry name" value="THIOL:DISULFIDE INTERCHANGE PROTEIN DSBE"/>
    <property type="match status" value="1"/>
</dbReference>
<dbReference type="PROSITE" id="PS00194">
    <property type="entry name" value="THIOREDOXIN_1"/>
    <property type="match status" value="1"/>
</dbReference>
<dbReference type="CDD" id="cd02966">
    <property type="entry name" value="TlpA_like_family"/>
    <property type="match status" value="1"/>
</dbReference>
<gene>
    <name evidence="5" type="ORF">METZ01_LOCUS109075</name>
</gene>
<dbReference type="Pfam" id="PF00578">
    <property type="entry name" value="AhpC-TSA"/>
    <property type="match status" value="1"/>
</dbReference>
<evidence type="ECO:0000256" key="3">
    <source>
        <dbReference type="ARBA" id="ARBA00023002"/>
    </source>
</evidence>
<dbReference type="InterPro" id="IPR000866">
    <property type="entry name" value="AhpC/TSA"/>
</dbReference>
<organism evidence="5">
    <name type="scientific">marine metagenome</name>
    <dbReference type="NCBI Taxonomy" id="408172"/>
    <lineage>
        <taxon>unclassified sequences</taxon>
        <taxon>metagenomes</taxon>
        <taxon>ecological metagenomes</taxon>
    </lineage>
</organism>
<dbReference type="SUPFAM" id="SSF52833">
    <property type="entry name" value="Thioredoxin-like"/>
    <property type="match status" value="1"/>
</dbReference>
<dbReference type="PROSITE" id="PS51355">
    <property type="entry name" value="GLUTATHIONE_PEROXID_3"/>
    <property type="match status" value="1"/>
</dbReference>